<accession>A0A150KIW1</accession>
<dbReference type="PATRIC" id="fig|1398.25.peg.1282"/>
<dbReference type="EMBL" id="LQYI01000002">
    <property type="protein sequence ID" value="KYC73788.1"/>
    <property type="molecule type" value="Genomic_DNA"/>
</dbReference>
<gene>
    <name evidence="1" type="ORF">B4099_2748</name>
</gene>
<comment type="caution">
    <text evidence="1">The sequence shown here is derived from an EMBL/GenBank/DDBJ whole genome shotgun (WGS) entry which is preliminary data.</text>
</comment>
<reference evidence="1 2" key="1">
    <citation type="submission" date="2016-01" db="EMBL/GenBank/DDBJ databases">
        <title>Genome Sequences of Twelve Sporeforming Bacillus Species Isolated from Foods.</title>
        <authorList>
            <person name="Berendsen E.M."/>
            <person name="Wells-Bennik M.H."/>
            <person name="Krawcyk A.O."/>
            <person name="De Jong A."/>
            <person name="Holsappel S."/>
            <person name="Eijlander R.T."/>
            <person name="Kuipers O.P."/>
        </authorList>
    </citation>
    <scope>NUCLEOTIDE SEQUENCE [LARGE SCALE GENOMIC DNA]</scope>
    <source>
        <strain evidence="1 2">B4099</strain>
    </source>
</reference>
<protein>
    <submittedName>
        <fullName evidence="1">Uncharacterized protein</fullName>
    </submittedName>
</protein>
<evidence type="ECO:0000313" key="1">
    <source>
        <dbReference type="EMBL" id="KYC73788.1"/>
    </source>
</evidence>
<organism evidence="1 2">
    <name type="scientific">Heyndrickxia coagulans</name>
    <name type="common">Weizmannia coagulans</name>
    <dbReference type="NCBI Taxonomy" id="1398"/>
    <lineage>
        <taxon>Bacteria</taxon>
        <taxon>Bacillati</taxon>
        <taxon>Bacillota</taxon>
        <taxon>Bacilli</taxon>
        <taxon>Bacillales</taxon>
        <taxon>Bacillaceae</taxon>
        <taxon>Heyndrickxia</taxon>
    </lineage>
</organism>
<proteinExistence type="predicted"/>
<dbReference type="AlphaFoldDB" id="A0A150KIW1"/>
<name>A0A150KIW1_HEYCO</name>
<dbReference type="Proteomes" id="UP000075304">
    <property type="component" value="Unassembled WGS sequence"/>
</dbReference>
<evidence type="ECO:0000313" key="2">
    <source>
        <dbReference type="Proteomes" id="UP000075304"/>
    </source>
</evidence>
<sequence length="41" mass="4434">MNMSFTLYEAIGVFMIAKKTAASANHLNGFSATILDAVIDR</sequence>